<dbReference type="EMBL" id="JBBLXS010000015">
    <property type="protein sequence ID" value="MEK0183641.1"/>
    <property type="molecule type" value="Genomic_DNA"/>
</dbReference>
<dbReference type="PANTHER" id="PTHR32063">
    <property type="match status" value="1"/>
</dbReference>
<dbReference type="PRINTS" id="PR00702">
    <property type="entry name" value="ACRIFLAVINRP"/>
</dbReference>
<dbReference type="InterPro" id="IPR001036">
    <property type="entry name" value="Acrflvin-R"/>
</dbReference>
<keyword evidence="2" id="KW-0472">Membrane</keyword>
<proteinExistence type="predicted"/>
<accession>A0ABU8YGZ8</accession>
<evidence type="ECO:0000313" key="3">
    <source>
        <dbReference type="EMBL" id="MEK0183641.1"/>
    </source>
</evidence>
<evidence type="ECO:0000313" key="4">
    <source>
        <dbReference type="Proteomes" id="UP001384579"/>
    </source>
</evidence>
<dbReference type="Pfam" id="PF00873">
    <property type="entry name" value="ACR_tran"/>
    <property type="match status" value="1"/>
</dbReference>
<sequence length="142" mass="15599">MTRSSEREVAGGAKRSVNLWDKEEEPPPTPKGGRSNNNYEITNYQLPITNYPLPITKMNLSEIFIRRPVMTTLVMVGIVIFGLMSYTLQPISALPNIEYPFISVSASLPGATPETMASSVAAPLERQFTEIAGLNSFNSTSM</sequence>
<feature type="region of interest" description="Disordered" evidence="1">
    <location>
        <begin position="1"/>
        <end position="38"/>
    </location>
</feature>
<dbReference type="Proteomes" id="UP001384579">
    <property type="component" value="Unassembled WGS sequence"/>
</dbReference>
<keyword evidence="2" id="KW-0812">Transmembrane</keyword>
<protein>
    <submittedName>
        <fullName evidence="3">Efflux RND transporter permease subunit</fullName>
    </submittedName>
</protein>
<name>A0ABU8YGZ8_9CYAN</name>
<comment type="caution">
    <text evidence="3">The sequence shown here is derived from an EMBL/GenBank/DDBJ whole genome shotgun (WGS) entry which is preliminary data.</text>
</comment>
<evidence type="ECO:0000256" key="1">
    <source>
        <dbReference type="SAM" id="MobiDB-lite"/>
    </source>
</evidence>
<dbReference type="RefSeq" id="WP_340518360.1">
    <property type="nucleotide sequence ID" value="NZ_JBBLXS010000015.1"/>
</dbReference>
<reference evidence="3 4" key="1">
    <citation type="journal article" date="2020" name="Harmful Algae">
        <title>Molecular and morphological characterization of a novel dihydroanatoxin-a producing Microcoleus species (cyanobacteria) from the Russian River, California, USA.</title>
        <authorList>
            <person name="Conklin K.Y."/>
            <person name="Stancheva R."/>
            <person name="Otten T.G."/>
            <person name="Fadness R."/>
            <person name="Boyer G.L."/>
            <person name="Read B."/>
            <person name="Zhang X."/>
            <person name="Sheath R.G."/>
        </authorList>
    </citation>
    <scope>NUCLEOTIDE SEQUENCE [LARGE SCALE GENOMIC DNA]</scope>
    <source>
        <strain evidence="3 4">PTRS2</strain>
    </source>
</reference>
<dbReference type="PANTHER" id="PTHR32063:SF21">
    <property type="entry name" value="MULTIDRUG RESISTANCE PROTEIN MDTB"/>
    <property type="match status" value="1"/>
</dbReference>
<evidence type="ECO:0000256" key="2">
    <source>
        <dbReference type="SAM" id="Phobius"/>
    </source>
</evidence>
<dbReference type="Gene3D" id="3.30.70.1430">
    <property type="entry name" value="Multidrug efflux transporter AcrB pore domain"/>
    <property type="match status" value="1"/>
</dbReference>
<dbReference type="Gene3D" id="1.20.1640.10">
    <property type="entry name" value="Multidrug efflux transporter AcrB transmembrane domain"/>
    <property type="match status" value="1"/>
</dbReference>
<keyword evidence="2" id="KW-1133">Transmembrane helix</keyword>
<dbReference type="SUPFAM" id="SSF82693">
    <property type="entry name" value="Multidrug efflux transporter AcrB pore domain, PN1, PN2, PC1 and PC2 subdomains"/>
    <property type="match status" value="1"/>
</dbReference>
<feature type="transmembrane region" description="Helical" evidence="2">
    <location>
        <begin position="68"/>
        <end position="88"/>
    </location>
</feature>
<organism evidence="3 4">
    <name type="scientific">Microcoleus anatoxicus PTRS2</name>
    <dbReference type="NCBI Taxonomy" id="2705321"/>
    <lineage>
        <taxon>Bacteria</taxon>
        <taxon>Bacillati</taxon>
        <taxon>Cyanobacteriota</taxon>
        <taxon>Cyanophyceae</taxon>
        <taxon>Oscillatoriophycideae</taxon>
        <taxon>Oscillatoriales</taxon>
        <taxon>Microcoleaceae</taxon>
        <taxon>Microcoleus</taxon>
        <taxon>Microcoleus anatoxicus</taxon>
    </lineage>
</organism>
<gene>
    <name evidence="3" type="ORF">WMG39_02135</name>
</gene>
<keyword evidence="4" id="KW-1185">Reference proteome</keyword>